<evidence type="ECO:0000313" key="3">
    <source>
        <dbReference type="EMBL" id="AYL94397.1"/>
    </source>
</evidence>
<dbReference type="RefSeq" id="WP_119408116.1">
    <property type="nucleotide sequence ID" value="NZ_CP032869.1"/>
</dbReference>
<sequence length="631" mass="68448">MKTVSLKNVGRLCLALNSRKNQLFAAALLAISLAGCKKNLELAQPAADLPKTSTIKVKTMAVLADVPKLKVLSFNIKHNDAADPQTITERQPLIRQIIVDNNPDIFGLQEFSDNSFETWFIPQMATLGYGVYYDETAGKGTPKVIFYKTNRFTLQSSGTVVLGDVNTGTWAKILDNTTGQRYFLSNSHWQYDSQPVRMQNSQNLVAAVNQYNTENLPEIIFGDFNAKPGTDEINNLKSGLDVVDALGDSDGDLTFHGWTATGTGKIDWMMSDRNMAYTTWDVITTSYSGNWPSDHWPVTATFLPAIFGGAHADANGKSANAATRFYFADINGDGKADKVYWNPTYDSGRPQIFLSNGDGTFAVSGIPHSAAASTVSTTRFYYADVNGDGKADEIRWDPTLNSGHTRVYLATSGGNFSSTVVDNPEGTSAGTTTVYSFADVNGDGKADKIYWNSTFDNGHTRVYLATSGGSFNGTVVSGAEGASTTAGTTFYYADVNDDGRADKILWHTSLNSGKPAVFLSDGDGTFTASSTFTDSGASSGAADTQFYFADVNGDGRADKVYWNPGNYLGKLKFYYSESGNKFNGPIYSLRGTSQSSDTDFFFADINGDGKADQIRWNFAENSGELRNYFGK</sequence>
<dbReference type="GO" id="GO:0004519">
    <property type="term" value="F:endonuclease activity"/>
    <property type="evidence" value="ECO:0007669"/>
    <property type="project" value="UniProtKB-KW"/>
</dbReference>
<protein>
    <submittedName>
        <fullName evidence="3">Endonuclease</fullName>
    </submittedName>
</protein>
<keyword evidence="3" id="KW-0255">Endonuclease</keyword>
<evidence type="ECO:0000256" key="1">
    <source>
        <dbReference type="ARBA" id="ARBA00022729"/>
    </source>
</evidence>
<keyword evidence="4" id="KW-1185">Reference proteome</keyword>
<dbReference type="InterPro" id="IPR028994">
    <property type="entry name" value="Integrin_alpha_N"/>
</dbReference>
<keyword evidence="3" id="KW-0378">Hydrolase</keyword>
<keyword evidence="3" id="KW-0540">Nuclease</keyword>
<dbReference type="InterPro" id="IPR013517">
    <property type="entry name" value="FG-GAP"/>
</dbReference>
<dbReference type="Pfam" id="PF03372">
    <property type="entry name" value="Exo_endo_phos"/>
    <property type="match status" value="1"/>
</dbReference>
<dbReference type="InterPro" id="IPR036691">
    <property type="entry name" value="Endo/exonu/phosph_ase_sf"/>
</dbReference>
<dbReference type="OrthoDB" id="6225685at2"/>
<keyword evidence="1" id="KW-0732">Signal</keyword>
<evidence type="ECO:0000313" key="4">
    <source>
        <dbReference type="Proteomes" id="UP000270046"/>
    </source>
</evidence>
<dbReference type="Gene3D" id="2.130.10.130">
    <property type="entry name" value="Integrin alpha, N-terminal"/>
    <property type="match status" value="2"/>
</dbReference>
<dbReference type="GO" id="GO:0000175">
    <property type="term" value="F:3'-5'-RNA exonuclease activity"/>
    <property type="evidence" value="ECO:0007669"/>
    <property type="project" value="TreeGrafter"/>
</dbReference>
<accession>A0A494VHW8</accession>
<dbReference type="Pfam" id="PF13517">
    <property type="entry name" value="FG-GAP_3"/>
    <property type="match status" value="2"/>
</dbReference>
<dbReference type="SUPFAM" id="SSF69318">
    <property type="entry name" value="Integrin alpha N-terminal domain"/>
    <property type="match status" value="1"/>
</dbReference>
<feature type="domain" description="Endonuclease/exonuclease/phosphatase" evidence="2">
    <location>
        <begin position="73"/>
        <end position="295"/>
    </location>
</feature>
<dbReference type="Proteomes" id="UP000270046">
    <property type="component" value="Chromosome"/>
</dbReference>
<dbReference type="PANTHER" id="PTHR12121">
    <property type="entry name" value="CARBON CATABOLITE REPRESSOR PROTEIN 4"/>
    <property type="match status" value="1"/>
</dbReference>
<evidence type="ECO:0000259" key="2">
    <source>
        <dbReference type="Pfam" id="PF03372"/>
    </source>
</evidence>
<dbReference type="SUPFAM" id="SSF56219">
    <property type="entry name" value="DNase I-like"/>
    <property type="match status" value="1"/>
</dbReference>
<dbReference type="EMBL" id="CP032869">
    <property type="protein sequence ID" value="AYL94397.1"/>
    <property type="molecule type" value="Genomic_DNA"/>
</dbReference>
<name>A0A494VHW8_9SPHI</name>
<gene>
    <name evidence="3" type="ORF">HYN43_003375</name>
</gene>
<dbReference type="PANTHER" id="PTHR12121:SF36">
    <property type="entry name" value="ENDONUCLEASE_EXONUCLEASE_PHOSPHATASE DOMAIN-CONTAINING PROTEIN"/>
    <property type="match status" value="1"/>
</dbReference>
<organism evidence="3 4">
    <name type="scientific">Mucilaginibacter celer</name>
    <dbReference type="NCBI Taxonomy" id="2305508"/>
    <lineage>
        <taxon>Bacteria</taxon>
        <taxon>Pseudomonadati</taxon>
        <taxon>Bacteroidota</taxon>
        <taxon>Sphingobacteriia</taxon>
        <taxon>Sphingobacteriales</taxon>
        <taxon>Sphingobacteriaceae</taxon>
        <taxon>Mucilaginibacter</taxon>
    </lineage>
</organism>
<dbReference type="Gene3D" id="3.60.10.10">
    <property type="entry name" value="Endonuclease/exonuclease/phosphatase"/>
    <property type="match status" value="1"/>
</dbReference>
<reference evidence="3 4" key="1">
    <citation type="submission" date="2018-10" db="EMBL/GenBank/DDBJ databases">
        <title>Genome sequencing of Mucilaginibacter sp. HYN0043.</title>
        <authorList>
            <person name="Kim M."/>
            <person name="Yi H."/>
        </authorList>
    </citation>
    <scope>NUCLEOTIDE SEQUENCE [LARGE SCALE GENOMIC DNA]</scope>
    <source>
        <strain evidence="3 4">HYN0043</strain>
    </source>
</reference>
<dbReference type="InterPro" id="IPR005135">
    <property type="entry name" value="Endo/exonuclease/phosphatase"/>
</dbReference>
<dbReference type="AlphaFoldDB" id="A0A494VHW8"/>
<dbReference type="InterPro" id="IPR050410">
    <property type="entry name" value="CCR4/nocturin_mRNA_transcr"/>
</dbReference>
<dbReference type="KEGG" id="muh:HYN43_003375"/>
<proteinExistence type="predicted"/>